<feature type="compositionally biased region" description="Basic residues" evidence="1">
    <location>
        <begin position="257"/>
        <end position="266"/>
    </location>
</feature>
<dbReference type="PROSITE" id="PS50309">
    <property type="entry name" value="DC"/>
    <property type="match status" value="1"/>
</dbReference>
<sequence length="918" mass="103531">MKRPVSKIPPEQHVQVRLRVVRNGEKKNIRALVIGPDISFGWKSQNVNAERKEKSHAMNYSETERNQIKFHHLLERCTEILNLPSAARRLFNEKGKELFSLKDLQRDELVYVSCGEHWINPDLFIAQQRKQVFLRSLEFDISKIKTFCSMHKVEALVLEVQSDPVCGGKLAVNKPVADSEEEKQVKGAEGRQMGNVALITRDAPAETLDSHARAHLRMETCRRTFKDAWQAPSYNLAADGSFPKEAENEPFEDMQPQKKRSHVPKHSRSWKLCHQEFEYRDGQIISLAAPQLVLGVQVSKPRSGTEVILVKKKSDESHQHWTHKADSRTFHLVSNPDFVLAVSMTKAKNEARGYPVIIQKYKPYSNGAANQKWAYMENKRAFVAFHSTVLDKEITAANFSGLCTSSVTKENIDQPGYCYISPEGKRKLMLCLACGKSVRAIKELKELFPRAPFSCVSGSEQKFLPPGPFKVISVAKLLRPISNPNKHTAVAKENQGKPERQRAENTLRYYEKHLSSLRMKTHTCTAPHGDVVASYLKAVKITAYKNGDGYRNGKLIVAGTFPGLLAECTERLQLTRAASRIYTRDGTTILTLHGLVLWAIGEKLLQTDPKGQEESMESVRTEGITAQNTESSRMKTESRLDCVEGIDKSLLAHVLRSPVAVWVSCGEPFLPLNAPQKSEKLKKQNWLKRDKILADLDTMKHKMRQLKGRRVAACQPAAMVPTQSPLQPVVVGGGWTEQTQEETKLMELIRQTEIVLHKQPSLDSPQQAHLSEGQALQSRRSLIDVQYKVEGQHSLYQAPRVKRVWAYQNGGRRVDGTYVWASALSELLDDCTARLKMSHPAKTLYTSNGELIQSWDNIERGMDVCVSTGHGFITSKEKKQMMEVKANYARILRQQGPEATDIVVSPSRKLLSLLQLPS</sequence>
<dbReference type="PANTHER" id="PTHR46302">
    <property type="entry name" value="DOUBLECORTIN DOMAIN-CONTAINING PROTEIN 1"/>
    <property type="match status" value="1"/>
</dbReference>
<evidence type="ECO:0000259" key="2">
    <source>
        <dbReference type="PROSITE" id="PS50309"/>
    </source>
</evidence>
<dbReference type="CDD" id="cd17158">
    <property type="entry name" value="DCX3_DCDC5"/>
    <property type="match status" value="1"/>
</dbReference>
<evidence type="ECO:0000313" key="4">
    <source>
        <dbReference type="Proteomes" id="UP001623349"/>
    </source>
</evidence>
<name>A0ABQ0EIL5_APOSI</name>
<feature type="compositionally biased region" description="Basic and acidic residues" evidence="1">
    <location>
        <begin position="610"/>
        <end position="620"/>
    </location>
</feature>
<dbReference type="InterPro" id="IPR036572">
    <property type="entry name" value="Doublecortin_dom_sf"/>
</dbReference>
<reference evidence="3 4" key="1">
    <citation type="submission" date="2024-08" db="EMBL/GenBank/DDBJ databases">
        <title>The draft genome of Apodemus speciosus.</title>
        <authorList>
            <person name="Nabeshima K."/>
            <person name="Suzuki S."/>
            <person name="Onuma M."/>
        </authorList>
    </citation>
    <scope>NUCLEOTIDE SEQUENCE [LARGE SCALE GENOMIC DNA]</scope>
    <source>
        <strain evidence="3">IB14-021</strain>
    </source>
</reference>
<protein>
    <recommendedName>
        <fullName evidence="2">Doublecortin domain-containing protein</fullName>
    </recommendedName>
</protein>
<dbReference type="CDD" id="cd17156">
    <property type="entry name" value="DCX1_DCDC5"/>
    <property type="match status" value="1"/>
</dbReference>
<evidence type="ECO:0000313" key="3">
    <source>
        <dbReference type="EMBL" id="GAB1286655.1"/>
    </source>
</evidence>
<feature type="region of interest" description="Disordered" evidence="1">
    <location>
        <begin position="240"/>
        <end position="266"/>
    </location>
</feature>
<dbReference type="EMBL" id="BAAFST010000002">
    <property type="protein sequence ID" value="GAB1286655.1"/>
    <property type="molecule type" value="Genomic_DNA"/>
</dbReference>
<dbReference type="SUPFAM" id="SSF50370">
    <property type="entry name" value="Ricin B-like lectins"/>
    <property type="match status" value="1"/>
</dbReference>
<comment type="caution">
    <text evidence="3">The sequence shown here is derived from an EMBL/GenBank/DDBJ whole genome shotgun (WGS) entry which is preliminary data.</text>
</comment>
<dbReference type="InterPro" id="IPR035992">
    <property type="entry name" value="Ricin_B-like_lectins"/>
</dbReference>
<dbReference type="InterPro" id="IPR043188">
    <property type="entry name" value="DCDC1"/>
</dbReference>
<dbReference type="InterPro" id="IPR003533">
    <property type="entry name" value="Doublecortin_dom"/>
</dbReference>
<evidence type="ECO:0000256" key="1">
    <source>
        <dbReference type="SAM" id="MobiDB-lite"/>
    </source>
</evidence>
<keyword evidence="4" id="KW-1185">Reference proteome</keyword>
<gene>
    <name evidence="3" type="ORF">APTSU1_000188500</name>
</gene>
<feature type="region of interest" description="Disordered" evidence="1">
    <location>
        <begin position="609"/>
        <end position="636"/>
    </location>
</feature>
<dbReference type="PANTHER" id="PTHR46302:SF3">
    <property type="entry name" value="DOUBLECORTIN DOMAIN-CONTAINING PROTEIN 1"/>
    <property type="match status" value="1"/>
</dbReference>
<dbReference type="SUPFAM" id="SSF89837">
    <property type="entry name" value="Doublecortin (DC)"/>
    <property type="match status" value="3"/>
</dbReference>
<dbReference type="Proteomes" id="UP001623349">
    <property type="component" value="Unassembled WGS sequence"/>
</dbReference>
<feature type="domain" description="Doublecortin" evidence="2">
    <location>
        <begin position="16"/>
        <end position="121"/>
    </location>
</feature>
<dbReference type="Gene3D" id="3.10.20.230">
    <property type="entry name" value="Doublecortin domain"/>
    <property type="match status" value="3"/>
</dbReference>
<organism evidence="3 4">
    <name type="scientific">Apodemus speciosus</name>
    <name type="common">Large Japanese field mouse</name>
    <dbReference type="NCBI Taxonomy" id="105296"/>
    <lineage>
        <taxon>Eukaryota</taxon>
        <taxon>Metazoa</taxon>
        <taxon>Chordata</taxon>
        <taxon>Craniata</taxon>
        <taxon>Vertebrata</taxon>
        <taxon>Euteleostomi</taxon>
        <taxon>Mammalia</taxon>
        <taxon>Eutheria</taxon>
        <taxon>Euarchontoglires</taxon>
        <taxon>Glires</taxon>
        <taxon>Rodentia</taxon>
        <taxon>Myomorpha</taxon>
        <taxon>Muroidea</taxon>
        <taxon>Muridae</taxon>
        <taxon>Murinae</taxon>
        <taxon>Apodemus</taxon>
    </lineage>
</organism>
<accession>A0ABQ0EIL5</accession>
<dbReference type="PROSITE" id="PS50231">
    <property type="entry name" value="RICIN_B_LECTIN"/>
    <property type="match status" value="1"/>
</dbReference>
<dbReference type="Gene3D" id="2.80.10.50">
    <property type="match status" value="1"/>
</dbReference>
<proteinExistence type="predicted"/>